<dbReference type="InterPro" id="IPR011701">
    <property type="entry name" value="MFS"/>
</dbReference>
<feature type="transmembrane region" description="Helical" evidence="2">
    <location>
        <begin position="94"/>
        <end position="112"/>
    </location>
</feature>
<dbReference type="InterPro" id="IPR036259">
    <property type="entry name" value="MFS_trans_sf"/>
</dbReference>
<dbReference type="InParanoid" id="A0A0V0QMU2"/>
<dbReference type="InterPro" id="IPR020846">
    <property type="entry name" value="MFS_dom"/>
</dbReference>
<dbReference type="AlphaFoldDB" id="A0A0V0QMU2"/>
<dbReference type="PROSITE" id="PS50850">
    <property type="entry name" value="MFS"/>
    <property type="match status" value="1"/>
</dbReference>
<dbReference type="Proteomes" id="UP000054937">
    <property type="component" value="Unassembled WGS sequence"/>
</dbReference>
<evidence type="ECO:0000256" key="2">
    <source>
        <dbReference type="SAM" id="Phobius"/>
    </source>
</evidence>
<feature type="transmembrane region" description="Helical" evidence="2">
    <location>
        <begin position="213"/>
        <end position="232"/>
    </location>
</feature>
<feature type="transmembrane region" description="Helical" evidence="2">
    <location>
        <begin position="281"/>
        <end position="299"/>
    </location>
</feature>
<accession>A0A0V0QMU2</accession>
<feature type="transmembrane region" description="Helical" evidence="2">
    <location>
        <begin position="182"/>
        <end position="201"/>
    </location>
</feature>
<dbReference type="OrthoDB" id="310740at2759"/>
<keyword evidence="5" id="KW-1185">Reference proteome</keyword>
<feature type="domain" description="Major facilitator superfamily (MFS) profile" evidence="3">
    <location>
        <begin position="272"/>
        <end position="437"/>
    </location>
</feature>
<reference evidence="4 5" key="1">
    <citation type="journal article" date="2015" name="Sci. Rep.">
        <title>Genome of the facultative scuticociliatosis pathogen Pseudocohnilembus persalinus provides insight into its virulence through horizontal gene transfer.</title>
        <authorList>
            <person name="Xiong J."/>
            <person name="Wang G."/>
            <person name="Cheng J."/>
            <person name="Tian M."/>
            <person name="Pan X."/>
            <person name="Warren A."/>
            <person name="Jiang C."/>
            <person name="Yuan D."/>
            <person name="Miao W."/>
        </authorList>
    </citation>
    <scope>NUCLEOTIDE SEQUENCE [LARGE SCALE GENOMIC DNA]</scope>
    <source>
        <strain evidence="4">36N120E</strain>
    </source>
</reference>
<proteinExistence type="predicted"/>
<feature type="transmembrane region" description="Helical" evidence="2">
    <location>
        <begin position="342"/>
        <end position="362"/>
    </location>
</feature>
<dbReference type="OMA" id="SGLAICM"/>
<comment type="subcellular location">
    <subcellularLocation>
        <location evidence="1">Membrane</location>
        <topology evidence="1">Multi-pass membrane protein</topology>
    </subcellularLocation>
</comment>
<feature type="transmembrane region" description="Helical" evidence="2">
    <location>
        <begin position="404"/>
        <end position="426"/>
    </location>
</feature>
<evidence type="ECO:0000313" key="4">
    <source>
        <dbReference type="EMBL" id="KRX03549.1"/>
    </source>
</evidence>
<protein>
    <submittedName>
        <fullName evidence="4">Major facilitator superfamily domain, general substrate transporter</fullName>
    </submittedName>
</protein>
<feature type="transmembrane region" description="Helical" evidence="2">
    <location>
        <begin position="124"/>
        <end position="143"/>
    </location>
</feature>
<keyword evidence="2" id="KW-0812">Transmembrane</keyword>
<dbReference type="GO" id="GO:0022857">
    <property type="term" value="F:transmembrane transporter activity"/>
    <property type="evidence" value="ECO:0007669"/>
    <property type="project" value="InterPro"/>
</dbReference>
<organism evidence="4 5">
    <name type="scientific">Pseudocohnilembus persalinus</name>
    <name type="common">Ciliate</name>
    <dbReference type="NCBI Taxonomy" id="266149"/>
    <lineage>
        <taxon>Eukaryota</taxon>
        <taxon>Sar</taxon>
        <taxon>Alveolata</taxon>
        <taxon>Ciliophora</taxon>
        <taxon>Intramacronucleata</taxon>
        <taxon>Oligohymenophorea</taxon>
        <taxon>Scuticociliatia</taxon>
        <taxon>Philasterida</taxon>
        <taxon>Pseudocohnilembidae</taxon>
        <taxon>Pseudocohnilembus</taxon>
    </lineage>
</organism>
<dbReference type="PANTHER" id="PTHR23524">
    <property type="entry name" value="TRANSPORTER, PUTATIVE (AFU_ORTHOLOGUE AFUA_8G04850)-RELATED"/>
    <property type="match status" value="1"/>
</dbReference>
<sequence length="437" mass="49036">MNNQNEETVLTSNSQDLSMDDEVQGLDIQNKQNEGKGIFWNKILLKKQISKVNFFAQLFHYAMMTFIFVSVEILQPELLSRNFGIEQENAGTQNSNIIMVDVGVKILFAPFFGIMADRFGRQKVLIYGIITVAIAIFFMPFSANLYPQYLLWRCFYAQGAICIAVIPLMADYIQDVSKGKAAALNVVMASGGAVLSADLVTGVLSSDNIDIKYSYMVVAISYLILSLLYAIFLKSGLPIQEEDNSLKIVRNPEQRTCTFMMKVGLEASQNPWILMGYITNLLARNDSILLSLYLIIWTYDKTGQENYDKAYIQGHTLAGIAYMSLFLFTIVYGILMEKISKFYVMFVMLLLTALGGFMMIFADSPYDVYTYIVMVVLGSGMSGLQTASLYLIQKYAYKNYRGYITGLSGIFSVLGILICVLSGYLIDSVSDYKYGVK</sequence>
<comment type="caution">
    <text evidence="4">The sequence shown here is derived from an EMBL/GenBank/DDBJ whole genome shotgun (WGS) entry which is preliminary data.</text>
</comment>
<feature type="transmembrane region" description="Helical" evidence="2">
    <location>
        <begin position="149"/>
        <end position="170"/>
    </location>
</feature>
<dbReference type="Gene3D" id="1.20.1250.20">
    <property type="entry name" value="MFS general substrate transporter like domains"/>
    <property type="match status" value="2"/>
</dbReference>
<evidence type="ECO:0000259" key="3">
    <source>
        <dbReference type="PROSITE" id="PS50850"/>
    </source>
</evidence>
<dbReference type="GO" id="GO:0016020">
    <property type="term" value="C:membrane"/>
    <property type="evidence" value="ECO:0007669"/>
    <property type="project" value="UniProtKB-SubCell"/>
</dbReference>
<dbReference type="SUPFAM" id="SSF103473">
    <property type="entry name" value="MFS general substrate transporter"/>
    <property type="match status" value="1"/>
</dbReference>
<feature type="transmembrane region" description="Helical" evidence="2">
    <location>
        <begin position="52"/>
        <end position="74"/>
    </location>
</feature>
<name>A0A0V0QMU2_PSEPJ</name>
<feature type="transmembrane region" description="Helical" evidence="2">
    <location>
        <begin position="368"/>
        <end position="392"/>
    </location>
</feature>
<dbReference type="EMBL" id="LDAU01000130">
    <property type="protein sequence ID" value="KRX03549.1"/>
    <property type="molecule type" value="Genomic_DNA"/>
</dbReference>
<keyword evidence="2" id="KW-1133">Transmembrane helix</keyword>
<gene>
    <name evidence="4" type="ORF">PPERSA_12679</name>
</gene>
<dbReference type="PANTHER" id="PTHR23524:SF1">
    <property type="entry name" value="MRH DOMAIN-CONTAINING PROTEIN-RELATED"/>
    <property type="match status" value="1"/>
</dbReference>
<dbReference type="CDD" id="cd06174">
    <property type="entry name" value="MFS"/>
    <property type="match status" value="1"/>
</dbReference>
<keyword evidence="2" id="KW-0472">Membrane</keyword>
<feature type="transmembrane region" description="Helical" evidence="2">
    <location>
        <begin position="311"/>
        <end position="335"/>
    </location>
</feature>
<dbReference type="Pfam" id="PF07690">
    <property type="entry name" value="MFS_1"/>
    <property type="match status" value="1"/>
</dbReference>
<evidence type="ECO:0000256" key="1">
    <source>
        <dbReference type="ARBA" id="ARBA00004141"/>
    </source>
</evidence>
<evidence type="ECO:0000313" key="5">
    <source>
        <dbReference type="Proteomes" id="UP000054937"/>
    </source>
</evidence>